<dbReference type="EMBL" id="JAHKSW010000016">
    <property type="protein sequence ID" value="KAG7322631.1"/>
    <property type="molecule type" value="Genomic_DNA"/>
</dbReference>
<organism evidence="7 8">
    <name type="scientific">Hemibagrus wyckioides</name>
    <dbReference type="NCBI Taxonomy" id="337641"/>
    <lineage>
        <taxon>Eukaryota</taxon>
        <taxon>Metazoa</taxon>
        <taxon>Chordata</taxon>
        <taxon>Craniata</taxon>
        <taxon>Vertebrata</taxon>
        <taxon>Euteleostomi</taxon>
        <taxon>Actinopterygii</taxon>
        <taxon>Neopterygii</taxon>
        <taxon>Teleostei</taxon>
        <taxon>Ostariophysi</taxon>
        <taxon>Siluriformes</taxon>
        <taxon>Bagridae</taxon>
        <taxon>Hemibagrus</taxon>
    </lineage>
</organism>
<evidence type="ECO:0000259" key="5">
    <source>
        <dbReference type="PROSITE" id="PS50002"/>
    </source>
</evidence>
<dbReference type="PANTHER" id="PTHR12301">
    <property type="entry name" value="SAM-DOMAIN, SH3 AND NUCLEAR LOCALIZATION SIGNALS PROTEIN RELATED"/>
    <property type="match status" value="1"/>
</dbReference>
<dbReference type="InterPro" id="IPR001452">
    <property type="entry name" value="SH3_domain"/>
</dbReference>
<protein>
    <recommendedName>
        <fullName evidence="9">SAM domain-containing protein SAMSN-1</fullName>
    </recommendedName>
</protein>
<feature type="domain" description="SAM" evidence="6">
    <location>
        <begin position="243"/>
        <end position="307"/>
    </location>
</feature>
<feature type="region of interest" description="Disordered" evidence="4">
    <location>
        <begin position="1"/>
        <end position="53"/>
    </location>
</feature>
<feature type="compositionally biased region" description="Basic and acidic residues" evidence="4">
    <location>
        <begin position="33"/>
        <end position="53"/>
    </location>
</feature>
<dbReference type="InterPro" id="IPR036028">
    <property type="entry name" value="SH3-like_dom_sf"/>
</dbReference>
<dbReference type="CDD" id="cd09561">
    <property type="entry name" value="SAM_SAMSN1"/>
    <property type="match status" value="1"/>
</dbReference>
<dbReference type="AlphaFoldDB" id="A0A9D3NFP0"/>
<dbReference type="Proteomes" id="UP000824219">
    <property type="component" value="Linkage Group LG16"/>
</dbReference>
<gene>
    <name evidence="7" type="ORF">KOW79_013977</name>
</gene>
<dbReference type="PANTHER" id="PTHR12301:SF4">
    <property type="entry name" value="SAM DOMAIN-CONTAINING PROTEIN SAMSN-1"/>
    <property type="match status" value="1"/>
</dbReference>
<dbReference type="InterPro" id="IPR021090">
    <property type="entry name" value="SPIDER"/>
</dbReference>
<dbReference type="PROSITE" id="PS50002">
    <property type="entry name" value="SH3"/>
    <property type="match status" value="1"/>
</dbReference>
<feature type="region of interest" description="Disordered" evidence="4">
    <location>
        <begin position="128"/>
        <end position="152"/>
    </location>
</feature>
<dbReference type="SMART" id="SM00454">
    <property type="entry name" value="SAM"/>
    <property type="match status" value="1"/>
</dbReference>
<feature type="compositionally biased region" description="Low complexity" evidence="4">
    <location>
        <begin position="128"/>
        <end position="148"/>
    </location>
</feature>
<dbReference type="OrthoDB" id="10047268at2759"/>
<dbReference type="Gene3D" id="1.10.150.50">
    <property type="entry name" value="Transcription Factor, Ets-1"/>
    <property type="match status" value="1"/>
</dbReference>
<accession>A0A9D3NFP0</accession>
<evidence type="ECO:0000256" key="4">
    <source>
        <dbReference type="SAM" id="MobiDB-lite"/>
    </source>
</evidence>
<dbReference type="InterPro" id="IPR037623">
    <property type="entry name" value="SAMSN1_SAM"/>
</dbReference>
<dbReference type="SUPFAM" id="SSF50044">
    <property type="entry name" value="SH3-domain"/>
    <property type="match status" value="1"/>
</dbReference>
<evidence type="ECO:0000256" key="1">
    <source>
        <dbReference type="ARBA" id="ARBA00022443"/>
    </source>
</evidence>
<comment type="caution">
    <text evidence="7">The sequence shown here is derived from an EMBL/GenBank/DDBJ whole genome shotgun (WGS) entry which is preliminary data.</text>
</comment>
<evidence type="ECO:0008006" key="9">
    <source>
        <dbReference type="Google" id="ProtNLM"/>
    </source>
</evidence>
<dbReference type="SUPFAM" id="SSF47769">
    <property type="entry name" value="SAM/Pointed domain"/>
    <property type="match status" value="1"/>
</dbReference>
<dbReference type="Pfam" id="PF07647">
    <property type="entry name" value="SAM_2"/>
    <property type="match status" value="1"/>
</dbReference>
<evidence type="ECO:0000313" key="7">
    <source>
        <dbReference type="EMBL" id="KAG7322631.1"/>
    </source>
</evidence>
<dbReference type="Gene3D" id="2.30.30.40">
    <property type="entry name" value="SH3 Domains"/>
    <property type="match status" value="1"/>
</dbReference>
<reference evidence="7 8" key="1">
    <citation type="submission" date="2021-06" db="EMBL/GenBank/DDBJ databases">
        <title>Chromosome-level genome assembly of the red-tail catfish (Hemibagrus wyckioides).</title>
        <authorList>
            <person name="Shao F."/>
        </authorList>
    </citation>
    <scope>NUCLEOTIDE SEQUENCE [LARGE SCALE GENOMIC DNA]</scope>
    <source>
        <strain evidence="7">EC202008001</strain>
        <tissue evidence="7">Blood</tissue>
    </source>
</reference>
<keyword evidence="8" id="KW-1185">Reference proteome</keyword>
<feature type="compositionally biased region" description="Basic and acidic residues" evidence="4">
    <location>
        <begin position="306"/>
        <end position="321"/>
    </location>
</feature>
<dbReference type="Pfam" id="PF12485">
    <property type="entry name" value="SPIDER"/>
    <property type="match status" value="1"/>
</dbReference>
<keyword evidence="1 3" id="KW-0728">SH3 domain</keyword>
<dbReference type="Pfam" id="PF07653">
    <property type="entry name" value="SH3_2"/>
    <property type="match status" value="1"/>
</dbReference>
<dbReference type="InterPro" id="IPR001660">
    <property type="entry name" value="SAM"/>
</dbReference>
<sequence>MLQRRTSNAAEKPRNKPKRSYSFGRFDTSKNQSKLEEHESTLGQADGDRRQADGNLAEGDHIKGGLGKKMKAISLTMRKKMGKKYVRALSEEMGDGVDGDQEAEAVTNVTEAPAKACTKSSNSVESLFSLHSGQSSTSSGITSGSEGSCNRDSLRLEEEVPETIHFCGKAKVHTDFLPSPYDTESLKLKVGDVIDIISKPPMGIWTGMLNGKVGSFKFIYVDILADEPAPMQRMGKHRRSRRPRPKTLQEFLERLNLEEFMSSLLLNGYQTVEDLKDLKEQHLIELNVFDPEHRHKLLAATECLHDTEANSQRETENEEVPKSPSAMEKAEPNDCPRDSGCYVASDCSDNSSKEDTENHLPAPLSPSPAEV</sequence>
<evidence type="ECO:0000256" key="2">
    <source>
        <dbReference type="ARBA" id="ARBA00022553"/>
    </source>
</evidence>
<evidence type="ECO:0000256" key="3">
    <source>
        <dbReference type="PROSITE-ProRule" id="PRU00192"/>
    </source>
</evidence>
<proteinExistence type="predicted"/>
<evidence type="ECO:0000259" key="6">
    <source>
        <dbReference type="PROSITE" id="PS50105"/>
    </source>
</evidence>
<dbReference type="SMART" id="SM00326">
    <property type="entry name" value="SH3"/>
    <property type="match status" value="1"/>
</dbReference>
<dbReference type="CDD" id="cd11822">
    <property type="entry name" value="SH3_SASH_like"/>
    <property type="match status" value="1"/>
</dbReference>
<dbReference type="InterPro" id="IPR013761">
    <property type="entry name" value="SAM/pointed_sf"/>
</dbReference>
<dbReference type="PROSITE" id="PS50105">
    <property type="entry name" value="SAM_DOMAIN"/>
    <property type="match status" value="1"/>
</dbReference>
<keyword evidence="2" id="KW-0597">Phosphoprotein</keyword>
<dbReference type="InterPro" id="IPR051725">
    <property type="entry name" value="SAM-SH3_domain_protein"/>
</dbReference>
<feature type="domain" description="SH3" evidence="5">
    <location>
        <begin position="165"/>
        <end position="226"/>
    </location>
</feature>
<feature type="compositionally biased region" description="Basic and acidic residues" evidence="4">
    <location>
        <begin position="328"/>
        <end position="337"/>
    </location>
</feature>
<evidence type="ECO:0000313" key="8">
    <source>
        <dbReference type="Proteomes" id="UP000824219"/>
    </source>
</evidence>
<name>A0A9D3NFP0_9TELE</name>
<feature type="region of interest" description="Disordered" evidence="4">
    <location>
        <begin position="306"/>
        <end position="371"/>
    </location>
</feature>